<keyword evidence="1" id="KW-0597">Phosphoprotein</keyword>
<dbReference type="AlphaFoldDB" id="A0A7W5H2X2"/>
<dbReference type="PROSITE" id="PS50110">
    <property type="entry name" value="RESPONSE_REGULATORY"/>
    <property type="match status" value="1"/>
</dbReference>
<feature type="domain" description="PAC" evidence="4">
    <location>
        <begin position="209"/>
        <end position="261"/>
    </location>
</feature>
<dbReference type="SUPFAM" id="SSF52172">
    <property type="entry name" value="CheY-like"/>
    <property type="match status" value="1"/>
</dbReference>
<dbReference type="InterPro" id="IPR011006">
    <property type="entry name" value="CheY-like_superfamily"/>
</dbReference>
<dbReference type="RefSeq" id="WP_183413998.1">
    <property type="nucleotide sequence ID" value="NZ_JACHYB010000002.1"/>
</dbReference>
<proteinExistence type="predicted"/>
<dbReference type="Pfam" id="PF13426">
    <property type="entry name" value="PAS_9"/>
    <property type="match status" value="1"/>
</dbReference>
<evidence type="ECO:0000259" key="4">
    <source>
        <dbReference type="PROSITE" id="PS50113"/>
    </source>
</evidence>
<dbReference type="CDD" id="cd00130">
    <property type="entry name" value="PAS"/>
    <property type="match status" value="1"/>
</dbReference>
<dbReference type="PROSITE" id="PS50113">
    <property type="entry name" value="PAC"/>
    <property type="match status" value="1"/>
</dbReference>
<feature type="domain" description="Response regulatory" evidence="2">
    <location>
        <begin position="6"/>
        <end position="122"/>
    </location>
</feature>
<dbReference type="InterPro" id="IPR001610">
    <property type="entry name" value="PAC"/>
</dbReference>
<dbReference type="SUPFAM" id="SSF55785">
    <property type="entry name" value="PYP-like sensor domain (PAS domain)"/>
    <property type="match status" value="1"/>
</dbReference>
<evidence type="ECO:0000313" key="5">
    <source>
        <dbReference type="EMBL" id="MBB3188225.1"/>
    </source>
</evidence>
<dbReference type="Proteomes" id="UP000544222">
    <property type="component" value="Unassembled WGS sequence"/>
</dbReference>
<dbReference type="EMBL" id="JACHYB010000002">
    <property type="protein sequence ID" value="MBB3188225.1"/>
    <property type="molecule type" value="Genomic_DNA"/>
</dbReference>
<feature type="domain" description="PAS" evidence="3">
    <location>
        <begin position="136"/>
        <end position="182"/>
    </location>
</feature>
<evidence type="ECO:0000259" key="2">
    <source>
        <dbReference type="PROSITE" id="PS50110"/>
    </source>
</evidence>
<evidence type="ECO:0000256" key="1">
    <source>
        <dbReference type="PROSITE-ProRule" id="PRU00169"/>
    </source>
</evidence>
<name>A0A7W5H2X2_9PORP</name>
<dbReference type="SMART" id="SM00086">
    <property type="entry name" value="PAC"/>
    <property type="match status" value="1"/>
</dbReference>
<protein>
    <submittedName>
        <fullName evidence="5">PAS domain S-box-containing protein</fullName>
    </submittedName>
</protein>
<dbReference type="PANTHER" id="PTHR46663:SF3">
    <property type="entry name" value="SLL0267 PROTEIN"/>
    <property type="match status" value="1"/>
</dbReference>
<evidence type="ECO:0000313" key="6">
    <source>
        <dbReference type="Proteomes" id="UP000544222"/>
    </source>
</evidence>
<dbReference type="InterPro" id="IPR035965">
    <property type="entry name" value="PAS-like_dom_sf"/>
</dbReference>
<gene>
    <name evidence="5" type="ORF">FHX64_002423</name>
</gene>
<organism evidence="5 6">
    <name type="scientific">Microbacter margulisiae</name>
    <dbReference type="NCBI Taxonomy" id="1350067"/>
    <lineage>
        <taxon>Bacteria</taxon>
        <taxon>Pseudomonadati</taxon>
        <taxon>Bacteroidota</taxon>
        <taxon>Bacteroidia</taxon>
        <taxon>Bacteroidales</taxon>
        <taxon>Porphyromonadaceae</taxon>
        <taxon>Microbacter</taxon>
    </lineage>
</organism>
<dbReference type="InterPro" id="IPR001789">
    <property type="entry name" value="Sig_transdc_resp-reg_receiver"/>
</dbReference>
<dbReference type="InterPro" id="IPR052163">
    <property type="entry name" value="DGC-Regulatory_Protein"/>
</dbReference>
<feature type="modified residue" description="4-aspartylphosphate" evidence="1">
    <location>
        <position position="57"/>
    </location>
</feature>
<dbReference type="GO" id="GO:0000160">
    <property type="term" value="P:phosphorelay signal transduction system"/>
    <property type="evidence" value="ECO:0007669"/>
    <property type="project" value="InterPro"/>
</dbReference>
<comment type="caution">
    <text evidence="5">The sequence shown here is derived from an EMBL/GenBank/DDBJ whole genome shotgun (WGS) entry which is preliminary data.</text>
</comment>
<dbReference type="Gene3D" id="3.40.50.2300">
    <property type="match status" value="1"/>
</dbReference>
<dbReference type="PROSITE" id="PS50112">
    <property type="entry name" value="PAS"/>
    <property type="match status" value="1"/>
</dbReference>
<dbReference type="Gene3D" id="3.30.450.20">
    <property type="entry name" value="PAS domain"/>
    <property type="match status" value="1"/>
</dbReference>
<dbReference type="Pfam" id="PF00072">
    <property type="entry name" value="Response_reg"/>
    <property type="match status" value="1"/>
</dbReference>
<dbReference type="SMART" id="SM00448">
    <property type="entry name" value="REC"/>
    <property type="match status" value="1"/>
</dbReference>
<dbReference type="PANTHER" id="PTHR46663">
    <property type="entry name" value="DIGUANYLATE CYCLASE DGCT-RELATED"/>
    <property type="match status" value="1"/>
</dbReference>
<keyword evidence="6" id="KW-1185">Reference proteome</keyword>
<accession>A0A7W5H2X2</accession>
<dbReference type="SMART" id="SM00091">
    <property type="entry name" value="PAS"/>
    <property type="match status" value="1"/>
</dbReference>
<dbReference type="CDD" id="cd00156">
    <property type="entry name" value="REC"/>
    <property type="match status" value="1"/>
</dbReference>
<dbReference type="InterPro" id="IPR000700">
    <property type="entry name" value="PAS-assoc_C"/>
</dbReference>
<dbReference type="InterPro" id="IPR000014">
    <property type="entry name" value="PAS"/>
</dbReference>
<reference evidence="5 6" key="1">
    <citation type="submission" date="2020-08" db="EMBL/GenBank/DDBJ databases">
        <title>Genomic Encyclopedia of Type Strains, Phase IV (KMG-IV): sequencing the most valuable type-strain genomes for metagenomic binning, comparative biology and taxonomic classification.</title>
        <authorList>
            <person name="Goeker M."/>
        </authorList>
    </citation>
    <scope>NUCLEOTIDE SEQUENCE [LARGE SCALE GENOMIC DNA]</scope>
    <source>
        <strain evidence="5 6">DSM 27471</strain>
    </source>
</reference>
<sequence>MEPIIRVLMVEDNAFDVELIKREIKKNNISFVHHLVETKEDFIEGLNTFHPDIILSDYTLPAFNGMEALAIRQTMCPDIPFVLCTGSINEETAVNVMKAGADDYILKGHITRIGSAMLTALQNKANLRLKKQTDEQLRIFSRAVEQNPASIIITNIQGEIEYVNQKFTKITGYSFQEVLGKNPRILKSGFMPPNLYKDLWQTITKGKEWHGELQNRKKNGQLYDESVLIAPIANDKGEVAHFLAVKEDITEKRKAQVTLEKNQILLKKALFESSQLIDVTTGEVNYQTMADIIRDLSEAQFVVFNLFNENSLDFKTVAIAGIKEDITKAMSILGFEVLNKTWTRDSILEERIKGAVITRFDSVIDMAQHVISRTACRLIDTVFKINELHVVNIRKNNKGLGAFYLIYTQDNLLKNNEIVSIFANQIGLYVDRKRAEDALIKKMNELERFHRLTVDRELAMIELKKEVNSLLKESGQDPKYHIVQ</sequence>
<dbReference type="NCBIfam" id="TIGR00229">
    <property type="entry name" value="sensory_box"/>
    <property type="match status" value="1"/>
</dbReference>
<evidence type="ECO:0000259" key="3">
    <source>
        <dbReference type="PROSITE" id="PS50112"/>
    </source>
</evidence>